<dbReference type="PROSITE" id="PS51257">
    <property type="entry name" value="PROKAR_LIPOPROTEIN"/>
    <property type="match status" value="1"/>
</dbReference>
<keyword evidence="1" id="KW-1133">Transmembrane helix</keyword>
<keyword evidence="1" id="KW-0812">Transmembrane</keyword>
<reference evidence="2 3" key="1">
    <citation type="submission" date="2016-05" db="EMBL/GenBank/DDBJ databases">
        <title>Genomic and physiological characterization of Planctopirus sp. isolated from fresh water lake.</title>
        <authorList>
            <person name="Subhash Y."/>
            <person name="Ramana C."/>
        </authorList>
    </citation>
    <scope>NUCLEOTIDE SEQUENCE [LARGE SCALE GENOMIC DNA]</scope>
    <source>
        <strain evidence="2 3">JC280</strain>
    </source>
</reference>
<dbReference type="AlphaFoldDB" id="A0A1C3EUG7"/>
<accession>A0A1C3EUG7</accession>
<keyword evidence="3" id="KW-1185">Reference proteome</keyword>
<evidence type="ECO:0000313" key="2">
    <source>
        <dbReference type="EMBL" id="ODA36814.1"/>
    </source>
</evidence>
<keyword evidence="1" id="KW-0472">Membrane</keyword>
<comment type="caution">
    <text evidence="2">The sequence shown here is derived from an EMBL/GenBank/DDBJ whole genome shotgun (WGS) entry which is preliminary data.</text>
</comment>
<proteinExistence type="predicted"/>
<protein>
    <submittedName>
        <fullName evidence="2">Uncharacterized protein</fullName>
    </submittedName>
</protein>
<dbReference type="Proteomes" id="UP000094828">
    <property type="component" value="Unassembled WGS sequence"/>
</dbReference>
<sequence length="391" mass="44566">MRGRAGSISSKVQRVFLCCMGWVGILSCLAIPASLQVYGETTPTISSSMDEWKAKVVTGHDQIAKVRSNMRVVARQLKSYGKEPRVKAYSWWFMRDNFKYHRIKLSDKADHEIKVDESSLQTRPGSVWCVTPEYEFCLTEGQNKADQMKVLRTSLQEKDLDYWHRMVLSELNLGIWSATAIMDCPLRSILIDPPDSRHSVIKIKRIDLNSVKFEERPENVLRMTFNAEFDMALPKGDSTLKWVDAIVDLDTANRFRILKARVEMTSSGVSGVQKSGGYWSAWEQELDYVEGFGGDVVPKRVVTRLFESPTRDALFKSKPQETEYLIDKVEFGTVTPADFRGEPYGVPASLIEQDPLPPTAAWWWPWICGLLGVNALLGLVWWGKRRRESMA</sequence>
<evidence type="ECO:0000256" key="1">
    <source>
        <dbReference type="SAM" id="Phobius"/>
    </source>
</evidence>
<dbReference type="EMBL" id="LYDR01000001">
    <property type="protein sequence ID" value="ODA36814.1"/>
    <property type="molecule type" value="Genomic_DNA"/>
</dbReference>
<name>A0A1C3EUG7_9PLAN</name>
<dbReference type="STRING" id="1841610.A6X21_01710"/>
<organism evidence="2 3">
    <name type="scientific">Planctopirus hydrillae</name>
    <dbReference type="NCBI Taxonomy" id="1841610"/>
    <lineage>
        <taxon>Bacteria</taxon>
        <taxon>Pseudomonadati</taxon>
        <taxon>Planctomycetota</taxon>
        <taxon>Planctomycetia</taxon>
        <taxon>Planctomycetales</taxon>
        <taxon>Planctomycetaceae</taxon>
        <taxon>Planctopirus</taxon>
    </lineage>
</organism>
<feature type="transmembrane region" description="Helical" evidence="1">
    <location>
        <begin position="362"/>
        <end position="382"/>
    </location>
</feature>
<evidence type="ECO:0000313" key="3">
    <source>
        <dbReference type="Proteomes" id="UP000094828"/>
    </source>
</evidence>
<gene>
    <name evidence="2" type="ORF">A6X21_01710</name>
</gene>